<dbReference type="EMBL" id="CP093344">
    <property type="protein sequence ID" value="WOG88098.1"/>
    <property type="molecule type" value="Genomic_DNA"/>
</dbReference>
<evidence type="ECO:0000313" key="2">
    <source>
        <dbReference type="EMBL" id="WOG88098.1"/>
    </source>
</evidence>
<keyword evidence="3" id="KW-1185">Reference proteome</keyword>
<dbReference type="Proteomes" id="UP000077755">
    <property type="component" value="Chromosome 2"/>
</dbReference>
<evidence type="ECO:0000256" key="1">
    <source>
        <dbReference type="SAM" id="MobiDB-lite"/>
    </source>
</evidence>
<reference evidence="2" key="1">
    <citation type="journal article" date="2016" name="Nat. Genet.">
        <title>A high-quality carrot genome assembly provides new insights into carotenoid accumulation and asterid genome evolution.</title>
        <authorList>
            <person name="Iorizzo M."/>
            <person name="Ellison S."/>
            <person name="Senalik D."/>
            <person name="Zeng P."/>
            <person name="Satapoomin P."/>
            <person name="Huang J."/>
            <person name="Bowman M."/>
            <person name="Iovene M."/>
            <person name="Sanseverino W."/>
            <person name="Cavagnaro P."/>
            <person name="Yildiz M."/>
            <person name="Macko-Podgorni A."/>
            <person name="Moranska E."/>
            <person name="Grzebelus E."/>
            <person name="Grzebelus D."/>
            <person name="Ashrafi H."/>
            <person name="Zheng Z."/>
            <person name="Cheng S."/>
            <person name="Spooner D."/>
            <person name="Van Deynze A."/>
            <person name="Simon P."/>
        </authorList>
    </citation>
    <scope>NUCLEOTIDE SEQUENCE</scope>
    <source>
        <tissue evidence="2">Leaf</tissue>
    </source>
</reference>
<reference evidence="2" key="2">
    <citation type="submission" date="2022-03" db="EMBL/GenBank/DDBJ databases">
        <title>Draft title - Genomic analysis of global carrot germplasm unveils the trajectory of domestication and the origin of high carotenoid orange carrot.</title>
        <authorList>
            <person name="Iorizzo M."/>
            <person name="Ellison S."/>
            <person name="Senalik D."/>
            <person name="Macko-Podgorni A."/>
            <person name="Grzebelus D."/>
            <person name="Bostan H."/>
            <person name="Rolling W."/>
            <person name="Curaba J."/>
            <person name="Simon P."/>
        </authorList>
    </citation>
    <scope>NUCLEOTIDE SEQUENCE</scope>
    <source>
        <tissue evidence="2">Leaf</tissue>
    </source>
</reference>
<accession>A0AAF0WGT9</accession>
<evidence type="ECO:0000313" key="3">
    <source>
        <dbReference type="Proteomes" id="UP000077755"/>
    </source>
</evidence>
<name>A0AAF0WGT9_DAUCS</name>
<sequence>MSINYYISVSNSSSSLHVAMKTKIRKILSVVEVLDYRDPGPNPGHDPGGPGKGKPGGKGINP</sequence>
<gene>
    <name evidence="2" type="ORF">DCAR_0207332</name>
</gene>
<dbReference type="AlphaFoldDB" id="A0AAF0WGT9"/>
<feature type="compositionally biased region" description="Gly residues" evidence="1">
    <location>
        <begin position="46"/>
        <end position="62"/>
    </location>
</feature>
<proteinExistence type="predicted"/>
<organism evidence="2 3">
    <name type="scientific">Daucus carota subsp. sativus</name>
    <name type="common">Carrot</name>
    <dbReference type="NCBI Taxonomy" id="79200"/>
    <lineage>
        <taxon>Eukaryota</taxon>
        <taxon>Viridiplantae</taxon>
        <taxon>Streptophyta</taxon>
        <taxon>Embryophyta</taxon>
        <taxon>Tracheophyta</taxon>
        <taxon>Spermatophyta</taxon>
        <taxon>Magnoliopsida</taxon>
        <taxon>eudicotyledons</taxon>
        <taxon>Gunneridae</taxon>
        <taxon>Pentapetalae</taxon>
        <taxon>asterids</taxon>
        <taxon>campanulids</taxon>
        <taxon>Apiales</taxon>
        <taxon>Apiaceae</taxon>
        <taxon>Apioideae</taxon>
        <taxon>Scandiceae</taxon>
        <taxon>Daucinae</taxon>
        <taxon>Daucus</taxon>
        <taxon>Daucus sect. Daucus</taxon>
    </lineage>
</organism>
<feature type="region of interest" description="Disordered" evidence="1">
    <location>
        <begin position="35"/>
        <end position="62"/>
    </location>
</feature>
<protein>
    <submittedName>
        <fullName evidence="2">Uncharacterized protein</fullName>
    </submittedName>
</protein>